<evidence type="ECO:0000259" key="2">
    <source>
        <dbReference type="Pfam" id="PF00248"/>
    </source>
</evidence>
<evidence type="ECO:0000313" key="3">
    <source>
        <dbReference type="EMBL" id="QMS90389.1"/>
    </source>
</evidence>
<feature type="domain" description="NADP-dependent oxidoreductase" evidence="2">
    <location>
        <begin position="16"/>
        <end position="307"/>
    </location>
</feature>
<dbReference type="GO" id="GO:0005737">
    <property type="term" value="C:cytoplasm"/>
    <property type="evidence" value="ECO:0007669"/>
    <property type="project" value="TreeGrafter"/>
</dbReference>
<dbReference type="PANTHER" id="PTHR43625:SF40">
    <property type="entry name" value="ALDO-KETO REDUCTASE YAKC [NADP(+)]"/>
    <property type="match status" value="1"/>
</dbReference>
<dbReference type="InterPro" id="IPR023210">
    <property type="entry name" value="NADP_OxRdtase_dom"/>
</dbReference>
<accession>A0A7D7LH94</accession>
<dbReference type="AlphaFoldDB" id="A0A7D7LH94"/>
<name>A0A7D7LH94_9NOSO</name>
<dbReference type="InterPro" id="IPR036812">
    <property type="entry name" value="NAD(P)_OxRdtase_dom_sf"/>
</dbReference>
<organism evidence="3 4">
    <name type="scientific">Nostoc edaphicum CCNP1411</name>
    <dbReference type="NCBI Taxonomy" id="1472755"/>
    <lineage>
        <taxon>Bacteria</taxon>
        <taxon>Bacillati</taxon>
        <taxon>Cyanobacteriota</taxon>
        <taxon>Cyanophyceae</taxon>
        <taxon>Nostocales</taxon>
        <taxon>Nostocaceae</taxon>
        <taxon>Nostoc</taxon>
    </lineage>
</organism>
<keyword evidence="1" id="KW-0560">Oxidoreductase</keyword>
<gene>
    <name evidence="3" type="ORF">HUN01_23425</name>
</gene>
<dbReference type="Pfam" id="PF00248">
    <property type="entry name" value="Aldo_ket_red"/>
    <property type="match status" value="1"/>
</dbReference>
<sequence>MKTRKLGKQGLEVSAIGLGCMGMSEFYSGRDEIEAIAIIHRALELGVNFLDTADMYGPFTNEQLVGKAIKDRRDQVVLATKFGNVRTEDGGWKGISGKPEYVHQACDASLKRLGVEVIDLYYQHRVDQTVPIEDTVGAMAELVKLGKVRYLGLSEAAPATIRRAVAVHPITALQTEYSLWSREPEDEILPTVRELGIGFVPYSPLGRGFLSGAIASPDDLAPDDYRRNAPRFQGENFSKNLQLVEQVKAIATEKGVTASQLALAWLFAQGEDIVPIPGTKRRTYLEENVAATEITLTEQELNRLEAVAPKGVAAGERYPDMSTVNR</sequence>
<keyword evidence="4" id="KW-1185">Reference proteome</keyword>
<dbReference type="InterPro" id="IPR050791">
    <property type="entry name" value="Aldo-Keto_reductase"/>
</dbReference>
<evidence type="ECO:0000256" key="1">
    <source>
        <dbReference type="ARBA" id="ARBA00023002"/>
    </source>
</evidence>
<dbReference type="EMBL" id="CP054698">
    <property type="protein sequence ID" value="QMS90389.1"/>
    <property type="molecule type" value="Genomic_DNA"/>
</dbReference>
<dbReference type="PANTHER" id="PTHR43625">
    <property type="entry name" value="AFLATOXIN B1 ALDEHYDE REDUCTASE"/>
    <property type="match status" value="1"/>
</dbReference>
<dbReference type="SUPFAM" id="SSF51430">
    <property type="entry name" value="NAD(P)-linked oxidoreductase"/>
    <property type="match status" value="1"/>
</dbReference>
<proteinExistence type="predicted"/>
<dbReference type="KEGG" id="ned:HUN01_23425"/>
<protein>
    <submittedName>
        <fullName evidence="3">Aldo/keto reductase</fullName>
    </submittedName>
</protein>
<evidence type="ECO:0000313" key="4">
    <source>
        <dbReference type="Proteomes" id="UP000514713"/>
    </source>
</evidence>
<dbReference type="Proteomes" id="UP000514713">
    <property type="component" value="Chromosome"/>
</dbReference>
<dbReference type="CDD" id="cd19076">
    <property type="entry name" value="AKR_AKR13A_13D"/>
    <property type="match status" value="1"/>
</dbReference>
<dbReference type="RefSeq" id="WP_181928200.1">
    <property type="nucleotide sequence ID" value="NZ_CP054698.1"/>
</dbReference>
<reference evidence="4" key="1">
    <citation type="submission" date="2020-06" db="EMBL/GenBank/DDBJ databases">
        <title>Nostoc edaphicum CCNP1411 genome.</title>
        <authorList>
            <person name="Fidor A."/>
            <person name="Grabski M."/>
            <person name="Gawor J."/>
            <person name="Gromadka R."/>
            <person name="Wegrzyn G."/>
            <person name="Mazur-Marzec H."/>
        </authorList>
    </citation>
    <scope>NUCLEOTIDE SEQUENCE [LARGE SCALE GENOMIC DNA]</scope>
    <source>
        <strain evidence="4">CCNP1411</strain>
    </source>
</reference>
<dbReference type="GO" id="GO:0016491">
    <property type="term" value="F:oxidoreductase activity"/>
    <property type="evidence" value="ECO:0007669"/>
    <property type="project" value="UniProtKB-KW"/>
</dbReference>
<dbReference type="Gene3D" id="3.20.20.100">
    <property type="entry name" value="NADP-dependent oxidoreductase domain"/>
    <property type="match status" value="1"/>
</dbReference>